<proteinExistence type="predicted"/>
<reference evidence="2 3" key="1">
    <citation type="submission" date="2019-05" db="EMBL/GenBank/DDBJ databases">
        <title>Draft Whole-Genome sequence of the green sulfur bacterium Prosthecochloris vibrioformis DSM 260.</title>
        <authorList>
            <person name="Meyer T.E."/>
            <person name="Kyndt J.A."/>
        </authorList>
    </citation>
    <scope>NUCLEOTIDE SEQUENCE [LARGE SCALE GENOMIC DNA]</scope>
    <source>
        <strain evidence="2 3">DSM 260</strain>
    </source>
</reference>
<dbReference type="AlphaFoldDB" id="A0A5C4S4L2"/>
<evidence type="ECO:0000259" key="1">
    <source>
        <dbReference type="Pfam" id="PF09603"/>
    </source>
</evidence>
<dbReference type="Pfam" id="PF09603">
    <property type="entry name" value="Fib_succ_major"/>
    <property type="match status" value="1"/>
</dbReference>
<evidence type="ECO:0000313" key="3">
    <source>
        <dbReference type="Proteomes" id="UP000309544"/>
    </source>
</evidence>
<accession>A0A5C4S4L2</accession>
<gene>
    <name evidence="2" type="ORF">FGF68_00615</name>
</gene>
<feature type="domain" description="Fibrobacter succinogenes major paralogous" evidence="1">
    <location>
        <begin position="41"/>
        <end position="223"/>
    </location>
</feature>
<organism evidence="2 3">
    <name type="scientific">Prosthecochloris vibrioformis</name>
    <name type="common">Chlorobium vibrioforme</name>
    <dbReference type="NCBI Taxonomy" id="1098"/>
    <lineage>
        <taxon>Bacteria</taxon>
        <taxon>Pseudomonadati</taxon>
        <taxon>Chlorobiota</taxon>
        <taxon>Chlorobiia</taxon>
        <taxon>Chlorobiales</taxon>
        <taxon>Chlorobiaceae</taxon>
        <taxon>Prosthecochloris</taxon>
    </lineage>
</organism>
<keyword evidence="3" id="KW-1185">Reference proteome</keyword>
<dbReference type="NCBIfam" id="TIGR02145">
    <property type="entry name" value="Fib_succ_major"/>
    <property type="match status" value="1"/>
</dbReference>
<sequence length="224" mass="25091">MLARETCKKLFGLLIFCIFILPTAVVAGTVRDVDGNEYRTVKIAGMTWMAENLEVRHYRNGDPIRHAVSSAAWEDAARKKEGAWSYYLNSSSNGKAYGKLYNWYAVNDPRGLAPGGWRVPSDKEWETLAEFLGGKIFAARKLKADGVWDGPGGSSDQYGFGALPGGYRRNDGCFFYKGSIGLFWSSTKFVDGYAWFRNMNNRNSVLFRNDTNMGNGLTVRCIKE</sequence>
<protein>
    <recommendedName>
        <fullName evidence="1">Fibrobacter succinogenes major paralogous domain-containing protein</fullName>
    </recommendedName>
</protein>
<dbReference type="EMBL" id="VDCI01000001">
    <property type="protein sequence ID" value="TNJ38152.1"/>
    <property type="molecule type" value="Genomic_DNA"/>
</dbReference>
<dbReference type="Proteomes" id="UP000309544">
    <property type="component" value="Unassembled WGS sequence"/>
</dbReference>
<name>A0A5C4S4L2_PROVB</name>
<comment type="caution">
    <text evidence="2">The sequence shown here is derived from an EMBL/GenBank/DDBJ whole genome shotgun (WGS) entry which is preliminary data.</text>
</comment>
<evidence type="ECO:0000313" key="2">
    <source>
        <dbReference type="EMBL" id="TNJ38152.1"/>
    </source>
</evidence>
<dbReference type="InterPro" id="IPR011871">
    <property type="entry name" value="Fib_succ_major"/>
</dbReference>